<protein>
    <submittedName>
        <fullName evidence="2">Uncharacterized protein</fullName>
    </submittedName>
</protein>
<dbReference type="PANTHER" id="PTHR20948">
    <property type="entry name" value="TRANSMEMBRANE PROTEIN 164"/>
    <property type="match status" value="1"/>
</dbReference>
<dbReference type="OrthoDB" id="17328at2759"/>
<keyword evidence="1" id="KW-0472">Membrane</keyword>
<feature type="transmembrane region" description="Helical" evidence="1">
    <location>
        <begin position="145"/>
        <end position="161"/>
    </location>
</feature>
<evidence type="ECO:0000313" key="2">
    <source>
        <dbReference type="EMBL" id="KPA75048.1"/>
    </source>
</evidence>
<accession>A0A0N0DRW7</accession>
<keyword evidence="1" id="KW-1133">Transmembrane helix</keyword>
<proteinExistence type="predicted"/>
<dbReference type="VEuPathDB" id="TriTrypDB:LpyrH10_26_0280"/>
<dbReference type="RefSeq" id="XP_015653487.1">
    <property type="nucleotide sequence ID" value="XM_015807829.1"/>
</dbReference>
<feature type="transmembrane region" description="Helical" evidence="1">
    <location>
        <begin position="257"/>
        <end position="277"/>
    </location>
</feature>
<sequence>MESAFTALCDAVVPDVLAGALQTFASHTGLKWGVVSANQYWFQPPKVHIGLFVLGMIFCAVLQKRSRGFRGGAIAQLAVKGAGRSVRCPINTLVAATLIVCLGAQVYVKGSRPKPLVQLAWLLMPCHVFTAVWIYIFLHDTPRSYANNCYLATLMMDWSWAPVAAALEPDWGDHRFFWEGYIFFTHHTLLLLLPVYYAARYDSLGLSWPHVFHLTWVPTFVNFSIFAPYGLFIGLNVNYQLAPPPISGPVPAALRSVLFRPAYVLIFVALSVLSNALTRQGGKVLRTALTAVQRAERKVK</sequence>
<dbReference type="EMBL" id="LGTL01000026">
    <property type="protein sequence ID" value="KPA75047.1"/>
    <property type="molecule type" value="Genomic_DNA"/>
</dbReference>
<dbReference type="AlphaFoldDB" id="A0A0N0DRW7"/>
<evidence type="ECO:0000256" key="1">
    <source>
        <dbReference type="SAM" id="Phobius"/>
    </source>
</evidence>
<feature type="transmembrane region" description="Helical" evidence="1">
    <location>
        <begin position="90"/>
        <end position="108"/>
    </location>
</feature>
<dbReference type="EMBL" id="LGTL01000026">
    <property type="protein sequence ID" value="KPA75048.1"/>
    <property type="molecule type" value="Genomic_DNA"/>
</dbReference>
<organism evidence="2 3">
    <name type="scientific">Leptomonas pyrrhocoris</name>
    <name type="common">Firebug parasite</name>
    <dbReference type="NCBI Taxonomy" id="157538"/>
    <lineage>
        <taxon>Eukaryota</taxon>
        <taxon>Discoba</taxon>
        <taxon>Euglenozoa</taxon>
        <taxon>Kinetoplastea</taxon>
        <taxon>Metakinetoplastina</taxon>
        <taxon>Trypanosomatida</taxon>
        <taxon>Trypanosomatidae</taxon>
        <taxon>Leishmaniinae</taxon>
        <taxon>Leptomonas</taxon>
    </lineage>
</organism>
<feature type="transmembrane region" description="Helical" evidence="1">
    <location>
        <begin position="45"/>
        <end position="62"/>
    </location>
</feature>
<keyword evidence="3" id="KW-1185">Reference proteome</keyword>
<keyword evidence="1" id="KW-0812">Transmembrane</keyword>
<reference evidence="2 3" key="1">
    <citation type="submission" date="2015-07" db="EMBL/GenBank/DDBJ databases">
        <title>High-quality genome of monoxenous trypanosomatid Leptomonas pyrrhocoris.</title>
        <authorList>
            <person name="Flegontov P."/>
            <person name="Butenko A."/>
            <person name="Firsov S."/>
            <person name="Vlcek C."/>
            <person name="Logacheva M.D."/>
            <person name="Field M."/>
            <person name="Filatov D."/>
            <person name="Flegontova O."/>
            <person name="Gerasimov E."/>
            <person name="Jackson A.P."/>
            <person name="Kelly S."/>
            <person name="Opperdoes F."/>
            <person name="O'Reilly A."/>
            <person name="Votypka J."/>
            <person name="Yurchenko V."/>
            <person name="Lukes J."/>
        </authorList>
    </citation>
    <scope>NUCLEOTIDE SEQUENCE [LARGE SCALE GENOMIC DNA]</scope>
    <source>
        <strain evidence="2">H10</strain>
    </source>
</reference>
<dbReference type="Proteomes" id="UP000037923">
    <property type="component" value="Unassembled WGS sequence"/>
</dbReference>
<evidence type="ECO:0000313" key="3">
    <source>
        <dbReference type="Proteomes" id="UP000037923"/>
    </source>
</evidence>
<feature type="transmembrane region" description="Helical" evidence="1">
    <location>
        <begin position="181"/>
        <end position="199"/>
    </location>
</feature>
<feature type="transmembrane region" description="Helical" evidence="1">
    <location>
        <begin position="120"/>
        <end position="138"/>
    </location>
</feature>
<dbReference type="GeneID" id="26909016"/>
<comment type="caution">
    <text evidence="2">The sequence shown here is derived from an EMBL/GenBank/DDBJ whole genome shotgun (WGS) entry which is preliminary data.</text>
</comment>
<feature type="transmembrane region" description="Helical" evidence="1">
    <location>
        <begin position="211"/>
        <end position="237"/>
    </location>
</feature>
<gene>
    <name evidence="2" type="ORF">ABB37_08733</name>
</gene>
<dbReference type="InterPro" id="IPR026508">
    <property type="entry name" value="TMEM164"/>
</dbReference>
<name>A0A0N0DRW7_LEPPY</name>
<dbReference type="RefSeq" id="XP_015653486.1">
    <property type="nucleotide sequence ID" value="XM_015807828.1"/>
</dbReference>
<dbReference type="PANTHER" id="PTHR20948:SF2">
    <property type="entry name" value="TRANSMEMBRANE PROTEIN 164"/>
    <property type="match status" value="1"/>
</dbReference>
<dbReference type="OMA" id="FFIQHYA"/>